<dbReference type="CDD" id="cd07821">
    <property type="entry name" value="PYR_PYL_RCAR_like"/>
    <property type="match status" value="1"/>
</dbReference>
<evidence type="ECO:0000313" key="1">
    <source>
        <dbReference type="EMBL" id="SIR90504.1"/>
    </source>
</evidence>
<protein>
    <submittedName>
        <fullName evidence="1">Polyketide cyclase / dehydrase and lipid transport</fullName>
    </submittedName>
</protein>
<dbReference type="STRING" id="1344003.SAMN05445060_1590"/>
<reference evidence="1 2" key="1">
    <citation type="submission" date="2017-01" db="EMBL/GenBank/DDBJ databases">
        <authorList>
            <person name="Mah S.A."/>
            <person name="Swanson W.J."/>
            <person name="Moy G.W."/>
            <person name="Vacquier V.D."/>
        </authorList>
    </citation>
    <scope>NUCLEOTIDE SEQUENCE [LARGE SCALE GENOMIC DNA]</scope>
    <source>
        <strain evidence="1 2">CPCC 203464</strain>
    </source>
</reference>
<dbReference type="SUPFAM" id="SSF55961">
    <property type="entry name" value="Bet v1-like"/>
    <property type="match status" value="1"/>
</dbReference>
<dbReference type="RefSeq" id="WP_076478126.1">
    <property type="nucleotide sequence ID" value="NZ_FTNT01000003.1"/>
</dbReference>
<dbReference type="AlphaFoldDB" id="A0A1N7ER31"/>
<proteinExistence type="predicted"/>
<organism evidence="1 2">
    <name type="scientific">Williamsia sterculiae</name>
    <dbReference type="NCBI Taxonomy" id="1344003"/>
    <lineage>
        <taxon>Bacteria</taxon>
        <taxon>Bacillati</taxon>
        <taxon>Actinomycetota</taxon>
        <taxon>Actinomycetes</taxon>
        <taxon>Mycobacteriales</taxon>
        <taxon>Nocardiaceae</taxon>
        <taxon>Williamsia</taxon>
    </lineage>
</organism>
<dbReference type="OrthoDB" id="4545830at2"/>
<dbReference type="InterPro" id="IPR023393">
    <property type="entry name" value="START-like_dom_sf"/>
</dbReference>
<keyword evidence="2" id="KW-1185">Reference proteome</keyword>
<dbReference type="Gene3D" id="3.30.530.20">
    <property type="match status" value="1"/>
</dbReference>
<evidence type="ECO:0000313" key="2">
    <source>
        <dbReference type="Proteomes" id="UP000186218"/>
    </source>
</evidence>
<dbReference type="EMBL" id="FTNT01000003">
    <property type="protein sequence ID" value="SIR90504.1"/>
    <property type="molecule type" value="Genomic_DNA"/>
</dbReference>
<dbReference type="InterPro" id="IPR019587">
    <property type="entry name" value="Polyketide_cyclase/dehydratase"/>
</dbReference>
<dbReference type="Proteomes" id="UP000186218">
    <property type="component" value="Unassembled WGS sequence"/>
</dbReference>
<accession>A0A1N7ER31</accession>
<gene>
    <name evidence="1" type="ORF">SAMN05445060_1590</name>
</gene>
<sequence length="153" mass="17400">MQTINLSRFIPAPIDIVFDEFTDHERLSDLPMAVSSTVVVPGKTEKNGLGAVRRLNAVVVQLREEITAFDRPRLMEYRIIWSFPKARHELGRVEFSEVNGGTRVTWSTVFTVELPIIGDRVDRAFSLLFSKVFATVLHQMEKRSVARAGREGR</sequence>
<name>A0A1N7ER31_9NOCA</name>
<dbReference type="Pfam" id="PF10604">
    <property type="entry name" value="Polyketide_cyc2"/>
    <property type="match status" value="1"/>
</dbReference>